<proteinExistence type="predicted"/>
<comment type="caution">
    <text evidence="9">The sequence shown here is derived from an EMBL/GenBank/DDBJ whole genome shotgun (WGS) entry which is preliminary data.</text>
</comment>
<evidence type="ECO:0000256" key="7">
    <source>
        <dbReference type="ARBA" id="ARBA00047942"/>
    </source>
</evidence>
<evidence type="ECO:0000256" key="1">
    <source>
        <dbReference type="ARBA" id="ARBA00011900"/>
    </source>
</evidence>
<dbReference type="GO" id="GO:0008168">
    <property type="term" value="F:methyltransferase activity"/>
    <property type="evidence" value="ECO:0007669"/>
    <property type="project" value="UniProtKB-KW"/>
</dbReference>
<reference evidence="9 10" key="1">
    <citation type="journal article" date="2024" name="Front. Microbiol.">
        <title>Transcriptomic insights into the dominance of two phototrophs throughout the water column of a tropical hypersaline-alkaline crater lake (Dziani Dzaha, Mayotte).</title>
        <authorList>
            <person name="Duperron S."/>
            <person name="Halary S."/>
            <person name="Bouly J.-P."/>
            <person name="Roussel T."/>
            <person name="Hugoni M."/>
            <person name="Bruto M."/>
            <person name="Oger P."/>
            <person name="Duval C."/>
            <person name="Woo A."/>
            <person name="Jezequiel D."/>
            <person name="Ader M."/>
            <person name="Leboulanger C."/>
            <person name="Agogue H."/>
            <person name="Grossi V."/>
            <person name="Trousselier M."/>
            <person name="Bernard C."/>
        </authorList>
    </citation>
    <scope>NUCLEOTIDE SEQUENCE [LARGE SCALE GENOMIC DNA]</scope>
    <source>
        <strain evidence="9 10">PMC 851.14</strain>
    </source>
</reference>
<keyword evidence="10" id="KW-1185">Reference proteome</keyword>
<dbReference type="GO" id="GO:0032259">
    <property type="term" value="P:methylation"/>
    <property type="evidence" value="ECO:0007669"/>
    <property type="project" value="UniProtKB-KW"/>
</dbReference>
<keyword evidence="3" id="KW-0808">Transferase</keyword>
<evidence type="ECO:0000256" key="6">
    <source>
        <dbReference type="ARBA" id="ARBA00023125"/>
    </source>
</evidence>
<dbReference type="RefSeq" id="WP_315664138.1">
    <property type="nucleotide sequence ID" value="NZ_JBBWYZ010000017.1"/>
</dbReference>
<evidence type="ECO:0000313" key="10">
    <source>
        <dbReference type="Proteomes" id="UP001387447"/>
    </source>
</evidence>
<evidence type="ECO:0000256" key="5">
    <source>
        <dbReference type="ARBA" id="ARBA00022747"/>
    </source>
</evidence>
<dbReference type="InterPro" id="IPR029063">
    <property type="entry name" value="SAM-dependent_MTases_sf"/>
</dbReference>
<feature type="domain" description="Type II methyltransferase M.TaqI-like" evidence="8">
    <location>
        <begin position="102"/>
        <end position="192"/>
    </location>
</feature>
<dbReference type="InterPro" id="IPR011639">
    <property type="entry name" value="MethylTrfase_TaqI-like_dom"/>
</dbReference>
<name>A0ABU9EQ54_LIMFS</name>
<dbReference type="EC" id="2.1.1.72" evidence="1"/>
<keyword evidence="6" id="KW-0238">DNA-binding</keyword>
<organism evidence="9 10">
    <name type="scientific">Limnospira fusiformis PMC 851.14</name>
    <dbReference type="NCBI Taxonomy" id="2219512"/>
    <lineage>
        <taxon>Bacteria</taxon>
        <taxon>Bacillati</taxon>
        <taxon>Cyanobacteriota</taxon>
        <taxon>Cyanophyceae</taxon>
        <taxon>Oscillatoriophycideae</taxon>
        <taxon>Oscillatoriales</taxon>
        <taxon>Sirenicapillariaceae</taxon>
        <taxon>Limnospira</taxon>
    </lineage>
</organism>
<dbReference type="EMBL" id="JBBWYZ010000017">
    <property type="protein sequence ID" value="MEK9513836.1"/>
    <property type="molecule type" value="Genomic_DNA"/>
</dbReference>
<dbReference type="InterPro" id="IPR050953">
    <property type="entry name" value="N4_N6_ade-DNA_methylase"/>
</dbReference>
<keyword evidence="5" id="KW-0680">Restriction system</keyword>
<evidence type="ECO:0000259" key="8">
    <source>
        <dbReference type="Pfam" id="PF07669"/>
    </source>
</evidence>
<dbReference type="PANTHER" id="PTHR33841">
    <property type="entry name" value="DNA METHYLTRANSFERASE YEEA-RELATED"/>
    <property type="match status" value="1"/>
</dbReference>
<dbReference type="SUPFAM" id="SSF53335">
    <property type="entry name" value="S-adenosyl-L-methionine-dependent methyltransferases"/>
    <property type="match status" value="1"/>
</dbReference>
<evidence type="ECO:0000313" key="9">
    <source>
        <dbReference type="EMBL" id="MEK9513836.1"/>
    </source>
</evidence>
<comment type="catalytic activity">
    <reaction evidence="7">
        <text>a 2'-deoxyadenosine in DNA + S-adenosyl-L-methionine = an N(6)-methyl-2'-deoxyadenosine in DNA + S-adenosyl-L-homocysteine + H(+)</text>
        <dbReference type="Rhea" id="RHEA:15197"/>
        <dbReference type="Rhea" id="RHEA-COMP:12418"/>
        <dbReference type="Rhea" id="RHEA-COMP:12419"/>
        <dbReference type="ChEBI" id="CHEBI:15378"/>
        <dbReference type="ChEBI" id="CHEBI:57856"/>
        <dbReference type="ChEBI" id="CHEBI:59789"/>
        <dbReference type="ChEBI" id="CHEBI:90615"/>
        <dbReference type="ChEBI" id="CHEBI:90616"/>
        <dbReference type="EC" id="2.1.1.72"/>
    </reaction>
</comment>
<dbReference type="Pfam" id="PF07669">
    <property type="entry name" value="Eco57I"/>
    <property type="match status" value="1"/>
</dbReference>
<evidence type="ECO:0000256" key="2">
    <source>
        <dbReference type="ARBA" id="ARBA00022603"/>
    </source>
</evidence>
<sequence>MVVQERHKDPYRAFFTADEALGDYMVSLLALTNDDHLFEPAAGDGHLIESVKKTQVSCLITAYEINSNQIANLNAKFGSDDSVTVVEHDTILCPNLDLKETFGPRFTKILANPPYGGWQEYERRSDLKKRFRGFYVRETYTLFLLRCLRLLAPGGRLVFIIPNTFLYLNMHAPLRRYVLENFSVETLDIFKSSLFPGVSFGYADLCIISIASRQAEPQHSFRLRFVDALSEFESPAHIEANSSFIFQQDILRNQNFVIPVSADNSAMGELHKHGTLMADIADCVTGFYSGNDKKFLRRASVSVKRSNGYEVVDQNLIKTDLEGIPHPLDGIDGDRCFVPILKGGGFHFLKPTMWYVDWSRDAVAHYKSDRRARFQNASYYFRRGIGFPMVTSSQPTAALMEEMLFDQSIVGIFPKNIDFEFLLAYCNSKPFWACLKTINPSANNSAKYVLRTPIIRGEPDQEAIISQKTKELLDLLKSGESGFAKLQAEILDEITRYVKQKVSHKALPPKVQIAVDQL</sequence>
<dbReference type="Proteomes" id="UP001387447">
    <property type="component" value="Unassembled WGS sequence"/>
</dbReference>
<dbReference type="PRINTS" id="PR00507">
    <property type="entry name" value="N12N6MTFRASE"/>
</dbReference>
<protein>
    <recommendedName>
        <fullName evidence="1">site-specific DNA-methyltransferase (adenine-specific)</fullName>
        <ecNumber evidence="1">2.1.1.72</ecNumber>
    </recommendedName>
</protein>
<keyword evidence="4" id="KW-0949">S-adenosyl-L-methionine</keyword>
<dbReference type="InterPro" id="IPR002052">
    <property type="entry name" value="DNA_methylase_N6_adenine_CS"/>
</dbReference>
<keyword evidence="2 9" id="KW-0489">Methyltransferase</keyword>
<dbReference type="PROSITE" id="PS00092">
    <property type="entry name" value="N6_MTASE"/>
    <property type="match status" value="1"/>
</dbReference>
<gene>
    <name evidence="9" type="ORF">AAEJ74_19730</name>
</gene>
<dbReference type="PANTHER" id="PTHR33841:SF6">
    <property type="entry name" value="TYPE II METHYLTRANSFERASE M.HINDII"/>
    <property type="match status" value="1"/>
</dbReference>
<accession>A0ABU9EQ54</accession>
<evidence type="ECO:0000256" key="3">
    <source>
        <dbReference type="ARBA" id="ARBA00022679"/>
    </source>
</evidence>
<dbReference type="Gene3D" id="3.40.50.150">
    <property type="entry name" value="Vaccinia Virus protein VP39"/>
    <property type="match status" value="1"/>
</dbReference>
<evidence type="ECO:0000256" key="4">
    <source>
        <dbReference type="ARBA" id="ARBA00022691"/>
    </source>
</evidence>